<dbReference type="PANTHER" id="PTHR10656">
    <property type="entry name" value="CELL FATE DETERMINING PROTEIN MAB21-RELATED"/>
    <property type="match status" value="1"/>
</dbReference>
<organism evidence="4 5">
    <name type="scientific">Crassostrea virginica</name>
    <name type="common">Eastern oyster</name>
    <dbReference type="NCBI Taxonomy" id="6565"/>
    <lineage>
        <taxon>Eukaryota</taxon>
        <taxon>Metazoa</taxon>
        <taxon>Spiralia</taxon>
        <taxon>Lophotrochozoa</taxon>
        <taxon>Mollusca</taxon>
        <taxon>Bivalvia</taxon>
        <taxon>Autobranchia</taxon>
        <taxon>Pteriomorphia</taxon>
        <taxon>Ostreida</taxon>
        <taxon>Ostreoidea</taxon>
        <taxon>Ostreidae</taxon>
        <taxon>Crassostrea</taxon>
    </lineage>
</organism>
<gene>
    <name evidence="5" type="primary">LOC111100087</name>
</gene>
<comment type="similarity">
    <text evidence="1">Belongs to the mab-21 family.</text>
</comment>
<dbReference type="AlphaFoldDB" id="A0A8B8AA24"/>
<evidence type="ECO:0000256" key="1">
    <source>
        <dbReference type="ARBA" id="ARBA00008307"/>
    </source>
</evidence>
<dbReference type="GeneID" id="111100087"/>
<dbReference type="KEGG" id="cvn:111100087"/>
<evidence type="ECO:0000259" key="3">
    <source>
        <dbReference type="Pfam" id="PF20266"/>
    </source>
</evidence>
<dbReference type="RefSeq" id="XP_022287403.1">
    <property type="nucleotide sequence ID" value="XM_022431695.1"/>
</dbReference>
<proteinExistence type="inferred from homology"/>
<evidence type="ECO:0000259" key="2">
    <source>
        <dbReference type="Pfam" id="PF03281"/>
    </source>
</evidence>
<reference evidence="5" key="1">
    <citation type="submission" date="2025-08" db="UniProtKB">
        <authorList>
            <consortium name="RefSeq"/>
        </authorList>
    </citation>
    <scope>IDENTIFICATION</scope>
    <source>
        <tissue evidence="5">Whole sample</tissue>
    </source>
</reference>
<evidence type="ECO:0000313" key="4">
    <source>
        <dbReference type="Proteomes" id="UP000694844"/>
    </source>
</evidence>
<dbReference type="Gene3D" id="1.10.1410.40">
    <property type="match status" value="1"/>
</dbReference>
<dbReference type="SMART" id="SM01265">
    <property type="entry name" value="Mab-21"/>
    <property type="match status" value="1"/>
</dbReference>
<dbReference type="PANTHER" id="PTHR10656:SF69">
    <property type="entry name" value="MAB-21-LIKE HHH_H2TH-LIKE DOMAIN-CONTAINING PROTEIN"/>
    <property type="match status" value="1"/>
</dbReference>
<protein>
    <submittedName>
        <fullName evidence="5">Uncharacterized protein LOC111100087</fullName>
    </submittedName>
</protein>
<accession>A0A8B8AA24</accession>
<dbReference type="InterPro" id="IPR024810">
    <property type="entry name" value="MAB21L/cGLR"/>
</dbReference>
<dbReference type="Pfam" id="PF20266">
    <property type="entry name" value="Mab-21_C"/>
    <property type="match status" value="1"/>
</dbReference>
<name>A0A8B8AA24_CRAVI</name>
<feature type="domain" description="Mab-21-like HhH/H2TH-like" evidence="3">
    <location>
        <begin position="261"/>
        <end position="334"/>
    </location>
</feature>
<sequence length="687" mass="80148">MDCYIYKENMDDWQRISESVFMGLCRIIGTSEQVLMRREIIDISDKLHILKSEKKVPCQMKNGSNKEGFRFEDSDIDLMVWFPDNMVIWDRSQTQFYNLQRRTMILSDGSESPPGYTLLCWLPLERANNDRVQMAIVRKHGRLIVSSFKYRTYTCPTDSYPHGPCATSFVSGLSFDVAHCFVSDFWPPSASSWKSRCHFWPKPHVVNDIIRKGCHLVAVGPKLENHMDNEWRISFSVAEQLLVRSLNHSQFLVYGLLKLLLKEVLNKGLSEDQTILCSYHLKTAVFWVVQLHPTLDWGLQNFLQCFWVCFKIILKWVYEGFCPNFFIPENNVFLSKVYGGAQHDLFIRLHGLYEKGLIDCLMHISSISQHVRNVQCNPNLAICTDEKTLISEKGFESDVFFEVMNVTYDHLETDRCIRRCMKTLRIIEQMVGSPLTQYEVVTLQKVTSIVLQSAAFILHNQQPNISVNKERYVADRNFCFMLKLAAKFGCVTDRLYIAMYHYRMQRYQKALDVIEIFKYKTSILKFRNLTNIEMGTENAQEKTYSKKMADYFWIVTPLVNTICYMEELRLEQFCSKLNGRGLLYIPAYVLLHMLEFLCYRHVDPMKTKEALGNLQLEVGFNQENFSLRNARDISWEILGVCEQMTGNDSAALFCYQQSLAQNQYNKIQTVTEERISCINEGPQNLWA</sequence>
<dbReference type="InterPro" id="IPR046906">
    <property type="entry name" value="Mab-21_HhH/H2TH-like"/>
</dbReference>
<dbReference type="InterPro" id="IPR046903">
    <property type="entry name" value="Mab-21-like_nuc_Trfase"/>
</dbReference>
<dbReference type="OrthoDB" id="6106722at2759"/>
<keyword evidence="4" id="KW-1185">Reference proteome</keyword>
<dbReference type="Proteomes" id="UP000694844">
    <property type="component" value="Chromosome 6"/>
</dbReference>
<evidence type="ECO:0000313" key="5">
    <source>
        <dbReference type="RefSeq" id="XP_022287403.1"/>
    </source>
</evidence>
<feature type="domain" description="Mab-21-like nucleotidyltransferase" evidence="2">
    <location>
        <begin position="173"/>
        <end position="243"/>
    </location>
</feature>
<dbReference type="Pfam" id="PF03281">
    <property type="entry name" value="Mab-21"/>
    <property type="match status" value="1"/>
</dbReference>